<dbReference type="STRING" id="67767.A0A0J7K4D4"/>
<keyword evidence="8" id="KW-0378">Hydrolase</keyword>
<dbReference type="GO" id="GO:0008233">
    <property type="term" value="F:peptidase activity"/>
    <property type="evidence" value="ECO:0007669"/>
    <property type="project" value="UniProtKB-KW"/>
</dbReference>
<keyword evidence="12" id="KW-0695">RNA-directed DNA polymerase</keyword>
<dbReference type="EMBL" id="LBMM01014410">
    <property type="protein sequence ID" value="KMQ85187.1"/>
    <property type="molecule type" value="Genomic_DNA"/>
</dbReference>
<dbReference type="PANTHER" id="PTHR42648:SF11">
    <property type="entry name" value="TRANSPOSON TY4-P GAG-POL POLYPROTEIN"/>
    <property type="match status" value="1"/>
</dbReference>
<evidence type="ECO:0000256" key="1">
    <source>
        <dbReference type="ARBA" id="ARBA00002180"/>
    </source>
</evidence>
<keyword evidence="10" id="KW-0460">Magnesium</keyword>
<keyword evidence="2" id="KW-1188">Viral release from host cell</keyword>
<dbReference type="Proteomes" id="UP000036403">
    <property type="component" value="Unassembled WGS sequence"/>
</dbReference>
<dbReference type="GO" id="GO:0003964">
    <property type="term" value="F:RNA-directed DNA polymerase activity"/>
    <property type="evidence" value="ECO:0007669"/>
    <property type="project" value="UniProtKB-KW"/>
</dbReference>
<feature type="compositionally biased region" description="Basic residues" evidence="17">
    <location>
        <begin position="67"/>
        <end position="76"/>
    </location>
</feature>
<dbReference type="GO" id="GO:0015074">
    <property type="term" value="P:DNA integration"/>
    <property type="evidence" value="ECO:0007669"/>
    <property type="project" value="UniProtKB-KW"/>
</dbReference>
<dbReference type="GO" id="GO:0006508">
    <property type="term" value="P:proteolysis"/>
    <property type="evidence" value="ECO:0007669"/>
    <property type="project" value="UniProtKB-KW"/>
</dbReference>
<evidence type="ECO:0000259" key="19">
    <source>
        <dbReference type="PROSITE" id="PS50994"/>
    </source>
</evidence>
<evidence type="ECO:0000256" key="13">
    <source>
        <dbReference type="ARBA" id="ARBA00022932"/>
    </source>
</evidence>
<dbReference type="Pfam" id="PF00098">
    <property type="entry name" value="zf-CCHC"/>
    <property type="match status" value="1"/>
</dbReference>
<evidence type="ECO:0000259" key="18">
    <source>
        <dbReference type="PROSITE" id="PS50158"/>
    </source>
</evidence>
<keyword evidence="11" id="KW-0229">DNA integration</keyword>
<dbReference type="InterPro" id="IPR012337">
    <property type="entry name" value="RNaseH-like_sf"/>
</dbReference>
<feature type="domain" description="CCHC-type" evidence="18">
    <location>
        <begin position="89"/>
        <end position="103"/>
    </location>
</feature>
<dbReference type="GO" id="GO:0008270">
    <property type="term" value="F:zinc ion binding"/>
    <property type="evidence" value="ECO:0007669"/>
    <property type="project" value="UniProtKB-KW"/>
</dbReference>
<dbReference type="GO" id="GO:0006310">
    <property type="term" value="P:DNA recombination"/>
    <property type="evidence" value="ECO:0007669"/>
    <property type="project" value="UniProtKB-KW"/>
</dbReference>
<keyword evidence="16" id="KW-0863">Zinc-finger</keyword>
<evidence type="ECO:0000256" key="3">
    <source>
        <dbReference type="ARBA" id="ARBA00022670"/>
    </source>
</evidence>
<proteinExistence type="predicted"/>
<feature type="region of interest" description="Disordered" evidence="17">
    <location>
        <begin position="63"/>
        <end position="85"/>
    </location>
</feature>
<reference evidence="20 21" key="1">
    <citation type="submission" date="2015-04" db="EMBL/GenBank/DDBJ databases">
        <title>Lasius niger genome sequencing.</title>
        <authorList>
            <person name="Konorov E.A."/>
            <person name="Nikitin M.A."/>
            <person name="Kirill M.V."/>
            <person name="Chang P."/>
        </authorList>
    </citation>
    <scope>NUCLEOTIDE SEQUENCE [LARGE SCALE GENOMIC DNA]</scope>
    <source>
        <tissue evidence="20">Whole</tissue>
    </source>
</reference>
<keyword evidence="4" id="KW-0540">Nuclease</keyword>
<dbReference type="PANTHER" id="PTHR42648">
    <property type="entry name" value="TRANSPOSASE, PUTATIVE-RELATED"/>
    <property type="match status" value="1"/>
</dbReference>
<dbReference type="InterPro" id="IPR039537">
    <property type="entry name" value="Retrotran_Ty1/copia-like"/>
</dbReference>
<dbReference type="InterPro" id="IPR036875">
    <property type="entry name" value="Znf_CCHC_sf"/>
</dbReference>
<evidence type="ECO:0000256" key="17">
    <source>
        <dbReference type="SAM" id="MobiDB-lite"/>
    </source>
</evidence>
<keyword evidence="13" id="KW-0548">Nucleotidyltransferase</keyword>
<feature type="domain" description="Integrase catalytic" evidence="19">
    <location>
        <begin position="254"/>
        <end position="426"/>
    </location>
</feature>
<comment type="caution">
    <text evidence="20">The sequence shown here is derived from an EMBL/GenBank/DDBJ whole genome shotgun (WGS) entry which is preliminary data.</text>
</comment>
<keyword evidence="5" id="KW-0479">Metal-binding</keyword>
<keyword evidence="16" id="KW-0862">Zinc</keyword>
<evidence type="ECO:0000256" key="4">
    <source>
        <dbReference type="ARBA" id="ARBA00022722"/>
    </source>
</evidence>
<sequence>MKLKNSDNWGIWKFQRRVLLNLHGALKVALGTNAKPAALAEGANKATRTAYVKSLAAWEKADAMAQKRGKSKRGRGRGGASRVSTKPGKCYVCREAGHWARECLQRKGDDDREGSKGGNSASVKKLHGEGLVSEALTSKSSQQTGTYEAFDTPTPVRIGDGGCIEACGKGSINVNMFDEKNWNENHLIDVLHVSKLKYNLFSVGAALDKGLEMQSTNITCELVKDGRIVAIGVRRGKMYVMQFKVVEPKMSRWRQDPPEALITSTSTLKDWHEKLAHQNFRHVKQILDRFQIPDDYSHYRATYFIESKAETTDCVENFLKKAEKQCPGGVRVLRTDNGLEFVNNEMKQLTNRLGIRHQRTVTYTPEQNGSAERNNRTLKEAGLMLGGGFRAEFWAEAVNTAVNTLNRTGMSSVKGVTPLELWFQRKPDIKDLHIFGEEVFVRVAFNWTRYNWTRCKWTRNFAHGSIGHVSIGHRSFGH</sequence>
<dbReference type="Pfam" id="PF00665">
    <property type="entry name" value="rve"/>
    <property type="match status" value="1"/>
</dbReference>
<evidence type="ECO:0000256" key="10">
    <source>
        <dbReference type="ARBA" id="ARBA00022842"/>
    </source>
</evidence>
<evidence type="ECO:0000256" key="6">
    <source>
        <dbReference type="ARBA" id="ARBA00022741"/>
    </source>
</evidence>
<dbReference type="PROSITE" id="PS50994">
    <property type="entry name" value="INTEGRASE"/>
    <property type="match status" value="1"/>
</dbReference>
<evidence type="ECO:0000313" key="20">
    <source>
        <dbReference type="EMBL" id="KMQ85187.1"/>
    </source>
</evidence>
<dbReference type="InterPro" id="IPR001584">
    <property type="entry name" value="Integrase_cat-core"/>
</dbReference>
<dbReference type="GO" id="GO:0005524">
    <property type="term" value="F:ATP binding"/>
    <property type="evidence" value="ECO:0007669"/>
    <property type="project" value="UniProtKB-KW"/>
</dbReference>
<organism evidence="20 21">
    <name type="scientific">Lasius niger</name>
    <name type="common">Black garden ant</name>
    <dbReference type="NCBI Taxonomy" id="67767"/>
    <lineage>
        <taxon>Eukaryota</taxon>
        <taxon>Metazoa</taxon>
        <taxon>Ecdysozoa</taxon>
        <taxon>Arthropoda</taxon>
        <taxon>Hexapoda</taxon>
        <taxon>Insecta</taxon>
        <taxon>Pterygota</taxon>
        <taxon>Neoptera</taxon>
        <taxon>Endopterygota</taxon>
        <taxon>Hymenoptera</taxon>
        <taxon>Apocrita</taxon>
        <taxon>Aculeata</taxon>
        <taxon>Formicoidea</taxon>
        <taxon>Formicidae</taxon>
        <taxon>Formicinae</taxon>
        <taxon>Lasius</taxon>
        <taxon>Lasius</taxon>
    </lineage>
</organism>
<keyword evidence="21" id="KW-1185">Reference proteome</keyword>
<evidence type="ECO:0000256" key="12">
    <source>
        <dbReference type="ARBA" id="ARBA00022918"/>
    </source>
</evidence>
<keyword evidence="13" id="KW-0808">Transferase</keyword>
<dbReference type="OrthoDB" id="8061141at2759"/>
<dbReference type="InterPro" id="IPR036397">
    <property type="entry name" value="RNaseH_sf"/>
</dbReference>
<evidence type="ECO:0000256" key="16">
    <source>
        <dbReference type="PROSITE-ProRule" id="PRU00047"/>
    </source>
</evidence>
<dbReference type="PROSITE" id="PS50158">
    <property type="entry name" value="ZF_CCHC"/>
    <property type="match status" value="1"/>
</dbReference>
<evidence type="ECO:0000256" key="5">
    <source>
        <dbReference type="ARBA" id="ARBA00022723"/>
    </source>
</evidence>
<keyword evidence="14" id="KW-0917">Virion maturation</keyword>
<dbReference type="GO" id="GO:0003887">
    <property type="term" value="F:DNA-directed DNA polymerase activity"/>
    <property type="evidence" value="ECO:0007669"/>
    <property type="project" value="UniProtKB-KW"/>
</dbReference>
<keyword evidence="9" id="KW-0067">ATP-binding</keyword>
<keyword evidence="7" id="KW-0255">Endonuclease</keyword>
<evidence type="ECO:0000256" key="9">
    <source>
        <dbReference type="ARBA" id="ARBA00022840"/>
    </source>
</evidence>
<name>A0A0J7K4D4_LASNI</name>
<keyword evidence="15" id="KW-0233">DNA recombination</keyword>
<dbReference type="InterPro" id="IPR001878">
    <property type="entry name" value="Znf_CCHC"/>
</dbReference>
<dbReference type="Gene3D" id="3.30.420.10">
    <property type="entry name" value="Ribonuclease H-like superfamily/Ribonuclease H"/>
    <property type="match status" value="1"/>
</dbReference>
<evidence type="ECO:0000256" key="14">
    <source>
        <dbReference type="ARBA" id="ARBA00023113"/>
    </source>
</evidence>
<dbReference type="Gene3D" id="4.10.60.10">
    <property type="entry name" value="Zinc finger, CCHC-type"/>
    <property type="match status" value="1"/>
</dbReference>
<protein>
    <submittedName>
        <fullName evidence="20">Retrovirus-related pol polyprotein from transposon tnt 1-94</fullName>
    </submittedName>
</protein>
<dbReference type="SUPFAM" id="SSF57756">
    <property type="entry name" value="Retrovirus zinc finger-like domains"/>
    <property type="match status" value="1"/>
</dbReference>
<evidence type="ECO:0000256" key="15">
    <source>
        <dbReference type="ARBA" id="ARBA00023172"/>
    </source>
</evidence>
<dbReference type="PaxDb" id="67767-A0A0J7K4D4"/>
<dbReference type="SMART" id="SM00343">
    <property type="entry name" value="ZnF_C2HC"/>
    <property type="match status" value="1"/>
</dbReference>
<comment type="function">
    <text evidence="1">The aspartyl protease (PR) mediates the proteolytic cleavages of the Gag and Gag-Pol polyproteins after assembly of the VLP.</text>
</comment>
<feature type="non-terminal residue" evidence="20">
    <location>
        <position position="478"/>
    </location>
</feature>
<keyword evidence="13" id="KW-0239">DNA-directed DNA polymerase</keyword>
<evidence type="ECO:0000256" key="7">
    <source>
        <dbReference type="ARBA" id="ARBA00022759"/>
    </source>
</evidence>
<dbReference type="Pfam" id="PF22936">
    <property type="entry name" value="Pol_BBD"/>
    <property type="match status" value="1"/>
</dbReference>
<accession>A0A0J7K4D4</accession>
<dbReference type="SUPFAM" id="SSF53098">
    <property type="entry name" value="Ribonuclease H-like"/>
    <property type="match status" value="1"/>
</dbReference>
<evidence type="ECO:0000313" key="21">
    <source>
        <dbReference type="Proteomes" id="UP000036403"/>
    </source>
</evidence>
<keyword evidence="3" id="KW-0645">Protease</keyword>
<gene>
    <name evidence="20" type="ORF">RF55_16402</name>
</gene>
<keyword evidence="6" id="KW-0547">Nucleotide-binding</keyword>
<dbReference type="GO" id="GO:0004519">
    <property type="term" value="F:endonuclease activity"/>
    <property type="evidence" value="ECO:0007669"/>
    <property type="project" value="UniProtKB-KW"/>
</dbReference>
<dbReference type="InterPro" id="IPR054722">
    <property type="entry name" value="PolX-like_BBD"/>
</dbReference>
<evidence type="ECO:0000256" key="8">
    <source>
        <dbReference type="ARBA" id="ARBA00022801"/>
    </source>
</evidence>
<evidence type="ECO:0000256" key="2">
    <source>
        <dbReference type="ARBA" id="ARBA00022612"/>
    </source>
</evidence>
<evidence type="ECO:0000256" key="11">
    <source>
        <dbReference type="ARBA" id="ARBA00022908"/>
    </source>
</evidence>
<dbReference type="GO" id="GO:0003676">
    <property type="term" value="F:nucleic acid binding"/>
    <property type="evidence" value="ECO:0007669"/>
    <property type="project" value="InterPro"/>
</dbReference>
<dbReference type="AlphaFoldDB" id="A0A0J7K4D4"/>